<feature type="compositionally biased region" description="Basic and acidic residues" evidence="1">
    <location>
        <begin position="27"/>
        <end position="36"/>
    </location>
</feature>
<name>A0A517XUN7_9BACT</name>
<dbReference type="Gene3D" id="6.10.140.1430">
    <property type="match status" value="1"/>
</dbReference>
<dbReference type="Proteomes" id="UP000319576">
    <property type="component" value="Chromosome"/>
</dbReference>
<evidence type="ECO:0000313" key="2">
    <source>
        <dbReference type="EMBL" id="QDU21219.1"/>
    </source>
</evidence>
<feature type="compositionally biased region" description="Basic and acidic residues" evidence="1">
    <location>
        <begin position="43"/>
        <end position="54"/>
    </location>
</feature>
<feature type="region of interest" description="Disordered" evidence="1">
    <location>
        <begin position="26"/>
        <end position="72"/>
    </location>
</feature>
<accession>A0A517XUN7</accession>
<sequence length="72" mass="7518">MADTIGGKLTEAGNTVAEAAQKAANKVGEKATEVKDWASQQIDKAKNRIDEKSTEASNADEEARVDAAAKNG</sequence>
<dbReference type="KEGG" id="uli:ETAA1_31840"/>
<dbReference type="OrthoDB" id="291886at2"/>
<gene>
    <name evidence="2" type="ORF">ETAA1_31840</name>
</gene>
<dbReference type="AlphaFoldDB" id="A0A517XUN7"/>
<evidence type="ECO:0000256" key="1">
    <source>
        <dbReference type="SAM" id="MobiDB-lite"/>
    </source>
</evidence>
<reference evidence="2 3" key="1">
    <citation type="submission" date="2019-02" db="EMBL/GenBank/DDBJ databases">
        <title>Deep-cultivation of Planctomycetes and their phenomic and genomic characterization uncovers novel biology.</title>
        <authorList>
            <person name="Wiegand S."/>
            <person name="Jogler M."/>
            <person name="Boedeker C."/>
            <person name="Pinto D."/>
            <person name="Vollmers J."/>
            <person name="Rivas-Marin E."/>
            <person name="Kohn T."/>
            <person name="Peeters S.H."/>
            <person name="Heuer A."/>
            <person name="Rast P."/>
            <person name="Oberbeckmann S."/>
            <person name="Bunk B."/>
            <person name="Jeske O."/>
            <person name="Meyerdierks A."/>
            <person name="Storesund J.E."/>
            <person name="Kallscheuer N."/>
            <person name="Luecker S."/>
            <person name="Lage O.M."/>
            <person name="Pohl T."/>
            <person name="Merkel B.J."/>
            <person name="Hornburger P."/>
            <person name="Mueller R.-W."/>
            <person name="Bruemmer F."/>
            <person name="Labrenz M."/>
            <person name="Spormann A.M."/>
            <person name="Op den Camp H."/>
            <person name="Overmann J."/>
            <person name="Amann R."/>
            <person name="Jetten M.S.M."/>
            <person name="Mascher T."/>
            <person name="Medema M.H."/>
            <person name="Devos D.P."/>
            <person name="Kaster A.-K."/>
            <person name="Ovreas L."/>
            <person name="Rohde M."/>
            <person name="Galperin M.Y."/>
            <person name="Jogler C."/>
        </authorList>
    </citation>
    <scope>NUCLEOTIDE SEQUENCE [LARGE SCALE GENOMIC DNA]</scope>
    <source>
        <strain evidence="2 3">ETA_A1</strain>
    </source>
</reference>
<dbReference type="RefSeq" id="WP_145240010.1">
    <property type="nucleotide sequence ID" value="NZ_CP036273.1"/>
</dbReference>
<evidence type="ECO:0000313" key="3">
    <source>
        <dbReference type="Proteomes" id="UP000319576"/>
    </source>
</evidence>
<proteinExistence type="predicted"/>
<protein>
    <submittedName>
        <fullName evidence="2">Uncharacterized protein</fullName>
    </submittedName>
</protein>
<keyword evidence="3" id="KW-1185">Reference proteome</keyword>
<dbReference type="EMBL" id="CP036273">
    <property type="protein sequence ID" value="QDU21219.1"/>
    <property type="molecule type" value="Genomic_DNA"/>
</dbReference>
<feature type="compositionally biased region" description="Basic and acidic residues" evidence="1">
    <location>
        <begin position="61"/>
        <end position="72"/>
    </location>
</feature>
<organism evidence="2 3">
    <name type="scientific">Urbifossiella limnaea</name>
    <dbReference type="NCBI Taxonomy" id="2528023"/>
    <lineage>
        <taxon>Bacteria</taxon>
        <taxon>Pseudomonadati</taxon>
        <taxon>Planctomycetota</taxon>
        <taxon>Planctomycetia</taxon>
        <taxon>Gemmatales</taxon>
        <taxon>Gemmataceae</taxon>
        <taxon>Urbifossiella</taxon>
    </lineage>
</organism>